<dbReference type="PANTHER" id="PTHR12321:SF98">
    <property type="entry name" value="PHD FINGER PROTEIN ALFIN-LIKE 5"/>
    <property type="match status" value="1"/>
</dbReference>
<dbReference type="InterPro" id="IPR021998">
    <property type="entry name" value="Alfin_N"/>
</dbReference>
<keyword evidence="11" id="KW-1185">Reference proteome</keyword>
<dbReference type="InterPro" id="IPR011011">
    <property type="entry name" value="Znf_FYVE_PHD"/>
</dbReference>
<feature type="region of interest" description="Disordered" evidence="8">
    <location>
        <begin position="131"/>
        <end position="204"/>
    </location>
</feature>
<feature type="compositionally biased region" description="Acidic residues" evidence="8">
    <location>
        <begin position="178"/>
        <end position="191"/>
    </location>
</feature>
<dbReference type="EMBL" id="JALJOT010000004">
    <property type="protein sequence ID" value="KAK9915959.1"/>
    <property type="molecule type" value="Genomic_DNA"/>
</dbReference>
<dbReference type="Gene3D" id="3.30.40.10">
    <property type="entry name" value="Zinc/RING finger domain, C3HC4 (zinc finger)"/>
    <property type="match status" value="1"/>
</dbReference>
<keyword evidence="4" id="KW-0862">Zinc</keyword>
<evidence type="ECO:0000259" key="9">
    <source>
        <dbReference type="PROSITE" id="PS50016"/>
    </source>
</evidence>
<evidence type="ECO:0000256" key="7">
    <source>
        <dbReference type="PROSITE-ProRule" id="PRU00146"/>
    </source>
</evidence>
<evidence type="ECO:0000313" key="11">
    <source>
        <dbReference type="Proteomes" id="UP001491310"/>
    </source>
</evidence>
<sequence>MAALRTVEDVFADYSGRRQGILTALTADVDRFYQECDPDRENLCLYGNPDSTWEVDLPAEEVPPEMPEPALGINFARDGMQKKDWLSLVAVHSDTWLLAVAFYNGARLNREGRERLFELINEQPTCYEVVSGRASRDVARPKKRGAPGQPARPAGLGAPAKNPRPMHPSASSRRHRDDEDDEEDEDEEEELPPTRLTEAEYADGEGDPCPNCGRVYRTGEFWIACDFCDTWYDGKCVQMTPQKAQRMGKWRCPACDRRQLG</sequence>
<dbReference type="CDD" id="cd15613">
    <property type="entry name" value="PHD_AL_plant"/>
    <property type="match status" value="1"/>
</dbReference>
<dbReference type="PANTHER" id="PTHR12321">
    <property type="entry name" value="CPG BINDING PROTEIN"/>
    <property type="match status" value="1"/>
</dbReference>
<dbReference type="Pfam" id="PF00628">
    <property type="entry name" value="PHD"/>
    <property type="match status" value="1"/>
</dbReference>
<evidence type="ECO:0000256" key="4">
    <source>
        <dbReference type="ARBA" id="ARBA00022833"/>
    </source>
</evidence>
<name>A0ABR2YWI2_9CHLO</name>
<evidence type="ECO:0000256" key="6">
    <source>
        <dbReference type="ARBA" id="ARBA00023163"/>
    </source>
</evidence>
<proteinExistence type="inferred from homology"/>
<reference evidence="10 11" key="1">
    <citation type="journal article" date="2024" name="Nat. Commun.">
        <title>Phylogenomics reveals the evolutionary origins of lichenization in chlorophyte algae.</title>
        <authorList>
            <person name="Puginier C."/>
            <person name="Libourel C."/>
            <person name="Otte J."/>
            <person name="Skaloud P."/>
            <person name="Haon M."/>
            <person name="Grisel S."/>
            <person name="Petersen M."/>
            <person name="Berrin J.G."/>
            <person name="Delaux P.M."/>
            <person name="Dal Grande F."/>
            <person name="Keller J."/>
        </authorList>
    </citation>
    <scope>NUCLEOTIDE SEQUENCE [LARGE SCALE GENOMIC DNA]</scope>
    <source>
        <strain evidence="10 11">SAG 216-7</strain>
    </source>
</reference>
<keyword evidence="6" id="KW-0804">Transcription</keyword>
<evidence type="ECO:0000256" key="1">
    <source>
        <dbReference type="ARBA" id="ARBA00010445"/>
    </source>
</evidence>
<dbReference type="Proteomes" id="UP001491310">
    <property type="component" value="Unassembled WGS sequence"/>
</dbReference>
<dbReference type="InterPro" id="IPR019787">
    <property type="entry name" value="Znf_PHD-finger"/>
</dbReference>
<dbReference type="PROSITE" id="PS50016">
    <property type="entry name" value="ZF_PHD_2"/>
    <property type="match status" value="1"/>
</dbReference>
<feature type="domain" description="PHD-type" evidence="9">
    <location>
        <begin position="206"/>
        <end position="258"/>
    </location>
</feature>
<organism evidence="10 11">
    <name type="scientific">Coccomyxa subellipsoidea</name>
    <dbReference type="NCBI Taxonomy" id="248742"/>
    <lineage>
        <taxon>Eukaryota</taxon>
        <taxon>Viridiplantae</taxon>
        <taxon>Chlorophyta</taxon>
        <taxon>core chlorophytes</taxon>
        <taxon>Trebouxiophyceae</taxon>
        <taxon>Trebouxiophyceae incertae sedis</taxon>
        <taxon>Coccomyxaceae</taxon>
        <taxon>Coccomyxa</taxon>
    </lineage>
</organism>
<accession>A0ABR2YWI2</accession>
<keyword evidence="3 7" id="KW-0863">Zinc-finger</keyword>
<dbReference type="InterPro" id="IPR045104">
    <property type="entry name" value="Alfin"/>
</dbReference>
<evidence type="ECO:0000313" key="10">
    <source>
        <dbReference type="EMBL" id="KAK9915959.1"/>
    </source>
</evidence>
<dbReference type="SUPFAM" id="SSF57903">
    <property type="entry name" value="FYVE/PHD zinc finger"/>
    <property type="match status" value="1"/>
</dbReference>
<dbReference type="InterPro" id="IPR044104">
    <property type="entry name" value="PHD_AL_plant"/>
</dbReference>
<protein>
    <recommendedName>
        <fullName evidence="9">PHD-type domain-containing protein</fullName>
    </recommendedName>
</protein>
<keyword evidence="5" id="KW-0805">Transcription regulation</keyword>
<dbReference type="Pfam" id="PF12165">
    <property type="entry name" value="Alfin"/>
    <property type="match status" value="1"/>
</dbReference>
<dbReference type="InterPro" id="IPR001965">
    <property type="entry name" value="Znf_PHD"/>
</dbReference>
<comment type="similarity">
    <text evidence="1">Belongs to the Alfin family.</text>
</comment>
<evidence type="ECO:0000256" key="5">
    <source>
        <dbReference type="ARBA" id="ARBA00023015"/>
    </source>
</evidence>
<comment type="caution">
    <text evidence="10">The sequence shown here is derived from an EMBL/GenBank/DDBJ whole genome shotgun (WGS) entry which is preliminary data.</text>
</comment>
<evidence type="ECO:0000256" key="8">
    <source>
        <dbReference type="SAM" id="MobiDB-lite"/>
    </source>
</evidence>
<dbReference type="SMART" id="SM00249">
    <property type="entry name" value="PHD"/>
    <property type="match status" value="1"/>
</dbReference>
<evidence type="ECO:0000256" key="2">
    <source>
        <dbReference type="ARBA" id="ARBA00022723"/>
    </source>
</evidence>
<gene>
    <name evidence="10" type="ORF">WJX75_006560</name>
</gene>
<dbReference type="InterPro" id="IPR013083">
    <property type="entry name" value="Znf_RING/FYVE/PHD"/>
</dbReference>
<evidence type="ECO:0000256" key="3">
    <source>
        <dbReference type="ARBA" id="ARBA00022771"/>
    </source>
</evidence>
<keyword evidence="2" id="KW-0479">Metal-binding</keyword>